<evidence type="ECO:0000256" key="3">
    <source>
        <dbReference type="ARBA" id="ARBA00022692"/>
    </source>
</evidence>
<organism evidence="7 8">
    <name type="scientific">Fusibacter ferrireducens</name>
    <dbReference type="NCBI Taxonomy" id="2785058"/>
    <lineage>
        <taxon>Bacteria</taxon>
        <taxon>Bacillati</taxon>
        <taxon>Bacillota</taxon>
        <taxon>Clostridia</taxon>
        <taxon>Eubacteriales</taxon>
        <taxon>Eubacteriales Family XII. Incertae Sedis</taxon>
        <taxon>Fusibacter</taxon>
    </lineage>
</organism>
<dbReference type="PANTHER" id="PTHR32196">
    <property type="entry name" value="ABC TRANSPORTER PERMEASE PROTEIN YPHD-RELATED-RELATED"/>
    <property type="match status" value="1"/>
</dbReference>
<dbReference type="EMBL" id="JADKNH010000003">
    <property type="protein sequence ID" value="MBF4692499.1"/>
    <property type="molecule type" value="Genomic_DNA"/>
</dbReference>
<evidence type="ECO:0000256" key="4">
    <source>
        <dbReference type="ARBA" id="ARBA00022989"/>
    </source>
</evidence>
<feature type="transmembrane region" description="Helical" evidence="6">
    <location>
        <begin position="89"/>
        <end position="108"/>
    </location>
</feature>
<comment type="caution">
    <text evidence="7">The sequence shown here is derived from an EMBL/GenBank/DDBJ whole genome shotgun (WGS) entry which is preliminary data.</text>
</comment>
<keyword evidence="8" id="KW-1185">Reference proteome</keyword>
<reference evidence="7 8" key="1">
    <citation type="submission" date="2020-11" db="EMBL/GenBank/DDBJ databases">
        <title>Fusibacter basophilias sp. nov.</title>
        <authorList>
            <person name="Qiu D."/>
        </authorList>
    </citation>
    <scope>NUCLEOTIDE SEQUENCE [LARGE SCALE GENOMIC DNA]</scope>
    <source>
        <strain evidence="7 8">Q10-2</strain>
    </source>
</reference>
<keyword evidence="3 6" id="KW-0812">Transmembrane</keyword>
<feature type="transmembrane region" description="Helical" evidence="6">
    <location>
        <begin position="196"/>
        <end position="220"/>
    </location>
</feature>
<comment type="subcellular location">
    <subcellularLocation>
        <location evidence="1">Cell membrane</location>
        <topology evidence="1">Multi-pass membrane protein</topology>
    </subcellularLocation>
</comment>
<proteinExistence type="predicted"/>
<feature type="transmembrane region" description="Helical" evidence="6">
    <location>
        <begin position="20"/>
        <end position="42"/>
    </location>
</feature>
<keyword evidence="4 6" id="KW-1133">Transmembrane helix</keyword>
<accession>A0ABR9ZQ01</accession>
<feature type="transmembrane region" description="Helical" evidence="6">
    <location>
        <begin position="241"/>
        <end position="264"/>
    </location>
</feature>
<keyword evidence="2" id="KW-1003">Cell membrane</keyword>
<dbReference type="PANTHER" id="PTHR32196:SF19">
    <property type="entry name" value="GALACTOFURANOSE TRANSPORTER PERMEASE PROTEIN YTFT"/>
    <property type="match status" value="1"/>
</dbReference>
<feature type="transmembrane region" description="Helical" evidence="6">
    <location>
        <begin position="120"/>
        <end position="141"/>
    </location>
</feature>
<dbReference type="RefSeq" id="WP_194700747.1">
    <property type="nucleotide sequence ID" value="NZ_JADKNH010000003.1"/>
</dbReference>
<evidence type="ECO:0000256" key="6">
    <source>
        <dbReference type="SAM" id="Phobius"/>
    </source>
</evidence>
<evidence type="ECO:0000256" key="5">
    <source>
        <dbReference type="ARBA" id="ARBA00023136"/>
    </source>
</evidence>
<feature type="transmembrane region" description="Helical" evidence="6">
    <location>
        <begin position="63"/>
        <end position="83"/>
    </location>
</feature>
<name>A0ABR9ZQ01_9FIRM</name>
<evidence type="ECO:0000313" key="7">
    <source>
        <dbReference type="EMBL" id="MBF4692499.1"/>
    </source>
</evidence>
<feature type="transmembrane region" description="Helical" evidence="6">
    <location>
        <begin position="296"/>
        <end position="317"/>
    </location>
</feature>
<feature type="transmembrane region" description="Helical" evidence="6">
    <location>
        <begin position="323"/>
        <end position="342"/>
    </location>
</feature>
<dbReference type="Pfam" id="PF02653">
    <property type="entry name" value="BPD_transp_2"/>
    <property type="match status" value="1"/>
</dbReference>
<gene>
    <name evidence="7" type="ORF">ISU02_05190</name>
</gene>
<dbReference type="CDD" id="cd06579">
    <property type="entry name" value="TM_PBP1_transp_AraH_like"/>
    <property type="match status" value="1"/>
</dbReference>
<evidence type="ECO:0000313" key="8">
    <source>
        <dbReference type="Proteomes" id="UP000614200"/>
    </source>
</evidence>
<protein>
    <submittedName>
        <fullName evidence="7">ABC transporter permease</fullName>
    </submittedName>
</protein>
<evidence type="ECO:0000256" key="1">
    <source>
        <dbReference type="ARBA" id="ARBA00004651"/>
    </source>
</evidence>
<keyword evidence="5 6" id="KW-0472">Membrane</keyword>
<dbReference type="InterPro" id="IPR001851">
    <property type="entry name" value="ABC_transp_permease"/>
</dbReference>
<evidence type="ECO:0000256" key="2">
    <source>
        <dbReference type="ARBA" id="ARBA00022475"/>
    </source>
</evidence>
<sequence length="366" mass="38565">MKKDQPQSLSNSKDKLITRIIHHHLFMPIAGLMVVLLSNLITKPDFFMISMNHGVLYGNLIDVFNRGSELVILAIGMTLVTAASGGQDISVGAVMAVSAAVCCSLLSGGAASTNVLQMPILVAAIAGIAVSGLCGAFNGILVAKFKIQPMVATLILFTAGRGIAQLFTKGQNVYVRVDSFKIFGNFMPGIPVPTPIIISVVTVIVMAIILKTTTLGLYVQSVGINSNASRLVGLNATRIKFITYVICGLLAGLAGFISASRIYSADSNNIGLYLEMDAILAVALGGNLLSGGKFSFAGSIIGAFTIQGLTTTLYAMNVSADQLPVYKAVVVVIIVVLQSPIVQKRLRRIQMRRKSVKVMEEGGASA</sequence>
<dbReference type="Proteomes" id="UP000614200">
    <property type="component" value="Unassembled WGS sequence"/>
</dbReference>